<dbReference type="Proteomes" id="UP001157006">
    <property type="component" value="Unassembled WGS sequence"/>
</dbReference>
<gene>
    <name evidence="1" type="ORF">VFH_U103040</name>
</gene>
<reference evidence="1 2" key="1">
    <citation type="submission" date="2023-01" db="EMBL/GenBank/DDBJ databases">
        <authorList>
            <person name="Kreplak J."/>
        </authorList>
    </citation>
    <scope>NUCLEOTIDE SEQUENCE [LARGE SCALE GENOMIC DNA]</scope>
</reference>
<name>A0AAV0YHR3_VICFA</name>
<dbReference type="EMBL" id="CATIWC010002719">
    <property type="protein sequence ID" value="CAI8584992.1"/>
    <property type="molecule type" value="Genomic_DNA"/>
</dbReference>
<protein>
    <submittedName>
        <fullName evidence="1">Uncharacterized protein</fullName>
    </submittedName>
</protein>
<comment type="caution">
    <text evidence="1">The sequence shown here is derived from an EMBL/GenBank/DDBJ whole genome shotgun (WGS) entry which is preliminary data.</text>
</comment>
<evidence type="ECO:0000313" key="1">
    <source>
        <dbReference type="EMBL" id="CAI8584992.1"/>
    </source>
</evidence>
<sequence>MFPRRLKDPKTGFHMLSSMQAKKYMNKIGVESEDYYFYKQIGKALLCTYTILGALWIYNDTSSPMEWWRKKSPQLKEKLEQANLYPSNVESVKEFMDKGKMIGATLKGLIESDKDACGCEKEMQGKKGNEEAQKMWSKMKNEVVAELREKGIDVE</sequence>
<accession>A0AAV0YHR3</accession>
<dbReference type="AlphaFoldDB" id="A0AAV0YHR3"/>
<proteinExistence type="predicted"/>
<keyword evidence="2" id="KW-1185">Reference proteome</keyword>
<evidence type="ECO:0000313" key="2">
    <source>
        <dbReference type="Proteomes" id="UP001157006"/>
    </source>
</evidence>
<dbReference type="PANTHER" id="PTHR36077:SF1">
    <property type="entry name" value="HOMEOBOX PROSPERO PROTEIN"/>
    <property type="match status" value="1"/>
</dbReference>
<organism evidence="1 2">
    <name type="scientific">Vicia faba</name>
    <name type="common">Broad bean</name>
    <name type="synonym">Faba vulgaris</name>
    <dbReference type="NCBI Taxonomy" id="3906"/>
    <lineage>
        <taxon>Eukaryota</taxon>
        <taxon>Viridiplantae</taxon>
        <taxon>Streptophyta</taxon>
        <taxon>Embryophyta</taxon>
        <taxon>Tracheophyta</taxon>
        <taxon>Spermatophyta</taxon>
        <taxon>Magnoliopsida</taxon>
        <taxon>eudicotyledons</taxon>
        <taxon>Gunneridae</taxon>
        <taxon>Pentapetalae</taxon>
        <taxon>rosids</taxon>
        <taxon>fabids</taxon>
        <taxon>Fabales</taxon>
        <taxon>Fabaceae</taxon>
        <taxon>Papilionoideae</taxon>
        <taxon>50 kb inversion clade</taxon>
        <taxon>NPAAA clade</taxon>
        <taxon>Hologalegina</taxon>
        <taxon>IRL clade</taxon>
        <taxon>Fabeae</taxon>
        <taxon>Vicia</taxon>
    </lineage>
</organism>
<dbReference type="PANTHER" id="PTHR36077">
    <property type="entry name" value="BNAA02G07370D PROTEIN"/>
    <property type="match status" value="1"/>
</dbReference>